<comment type="similarity">
    <text evidence="1">Belongs to the UPF0047 family.</text>
</comment>
<dbReference type="Proteomes" id="UP000050544">
    <property type="component" value="Unassembled WGS sequence"/>
</dbReference>
<name>A0A0P6Y5X1_9CHLR</name>
<dbReference type="Pfam" id="PF01894">
    <property type="entry name" value="YjbQ"/>
    <property type="match status" value="1"/>
</dbReference>
<dbReference type="InterPro" id="IPR035917">
    <property type="entry name" value="YjbQ-like_sf"/>
</dbReference>
<accession>A0A0P6Y5X1</accession>
<keyword evidence="3" id="KW-1185">Reference proteome</keyword>
<dbReference type="RefSeq" id="WP_054520871.1">
    <property type="nucleotide sequence ID" value="NZ_LGKO01000002.1"/>
</dbReference>
<evidence type="ECO:0000313" key="3">
    <source>
        <dbReference type="Proteomes" id="UP000050544"/>
    </source>
</evidence>
<sequence length="137" mass="15246">MFTKVQVATTFREGLINITESIREVVRTSGIKEGVCVLYVPHTTAAITLNSCLDPATLQDLTEELHRLVPTRVDFHHTYDTPADAAGHIKSTLVGHSLMLLITQGEIALGGSQSILFFEFDGPRQREVWVRVIRDTD</sequence>
<dbReference type="PANTHER" id="PTHR30615:SF8">
    <property type="entry name" value="UPF0047 PROTEIN C4A8.02C"/>
    <property type="match status" value="1"/>
</dbReference>
<dbReference type="OrthoDB" id="9801725at2"/>
<reference evidence="2 3" key="1">
    <citation type="submission" date="2015-07" db="EMBL/GenBank/DDBJ databases">
        <title>Whole genome sequence of Thermanaerothrix daxensis DSM 23592.</title>
        <authorList>
            <person name="Hemp J."/>
            <person name="Ward L.M."/>
            <person name="Pace L.A."/>
            <person name="Fischer W.W."/>
        </authorList>
    </citation>
    <scope>NUCLEOTIDE SEQUENCE [LARGE SCALE GENOMIC DNA]</scope>
    <source>
        <strain evidence="2 3">GNS-1</strain>
    </source>
</reference>
<evidence type="ECO:0000256" key="1">
    <source>
        <dbReference type="ARBA" id="ARBA00005534"/>
    </source>
</evidence>
<dbReference type="PIRSF" id="PIRSF004681">
    <property type="entry name" value="UCP004681"/>
    <property type="match status" value="1"/>
</dbReference>
<proteinExistence type="inferred from homology"/>
<dbReference type="EMBL" id="LGKO01000002">
    <property type="protein sequence ID" value="KPL84367.1"/>
    <property type="molecule type" value="Genomic_DNA"/>
</dbReference>
<dbReference type="SUPFAM" id="SSF111038">
    <property type="entry name" value="YjbQ-like"/>
    <property type="match status" value="1"/>
</dbReference>
<evidence type="ECO:0000313" key="2">
    <source>
        <dbReference type="EMBL" id="KPL84367.1"/>
    </source>
</evidence>
<protein>
    <submittedName>
        <fullName evidence="2">Secondary thiamine-phosphate synthase enzyme</fullName>
    </submittedName>
</protein>
<dbReference type="Gene3D" id="2.60.120.460">
    <property type="entry name" value="YjbQ-like"/>
    <property type="match status" value="1"/>
</dbReference>
<comment type="caution">
    <text evidence="2">The sequence shown here is derived from an EMBL/GenBank/DDBJ whole genome shotgun (WGS) entry which is preliminary data.</text>
</comment>
<gene>
    <name evidence="2" type="ORF">SE15_04405</name>
</gene>
<organism evidence="2 3">
    <name type="scientific">Thermanaerothrix daxensis</name>
    <dbReference type="NCBI Taxonomy" id="869279"/>
    <lineage>
        <taxon>Bacteria</taxon>
        <taxon>Bacillati</taxon>
        <taxon>Chloroflexota</taxon>
        <taxon>Anaerolineae</taxon>
        <taxon>Anaerolineales</taxon>
        <taxon>Anaerolineaceae</taxon>
        <taxon>Thermanaerothrix</taxon>
    </lineage>
</organism>
<dbReference type="NCBIfam" id="TIGR00149">
    <property type="entry name" value="TIGR00149_YjbQ"/>
    <property type="match status" value="1"/>
</dbReference>
<dbReference type="AlphaFoldDB" id="A0A0P6Y5X1"/>
<dbReference type="STRING" id="869279.SE15_04405"/>
<dbReference type="InterPro" id="IPR001602">
    <property type="entry name" value="UPF0047_YjbQ-like"/>
</dbReference>
<dbReference type="PANTHER" id="PTHR30615">
    <property type="entry name" value="UNCHARACTERIZED PROTEIN YJBQ-RELATED"/>
    <property type="match status" value="1"/>
</dbReference>